<dbReference type="AlphaFoldDB" id="A0AAW2FV07"/>
<sequence length="103" mass="12168">MELRTSRDCDSKGNLENSVTELRHGEKLILNARFFIFLRRTRELRPRLFSAHVTHTHTRQAKFFGRSSRRVPLHILPRRKFGVRSARDTQAFCWTNLSCIADQ</sequence>
<dbReference type="EMBL" id="JADYXP020000007">
    <property type="protein sequence ID" value="KAL0119829.1"/>
    <property type="molecule type" value="Genomic_DNA"/>
</dbReference>
<reference evidence="1 2" key="1">
    <citation type="submission" date="2023-03" db="EMBL/GenBank/DDBJ databases">
        <title>High recombination rates correlate with genetic variation in Cardiocondyla obscurior ants.</title>
        <authorList>
            <person name="Errbii M."/>
        </authorList>
    </citation>
    <scope>NUCLEOTIDE SEQUENCE [LARGE SCALE GENOMIC DNA]</scope>
    <source>
        <strain evidence="1">Alpha-2009</strain>
        <tissue evidence="1">Whole body</tissue>
    </source>
</reference>
<evidence type="ECO:0000313" key="2">
    <source>
        <dbReference type="Proteomes" id="UP001430953"/>
    </source>
</evidence>
<proteinExistence type="predicted"/>
<evidence type="ECO:0000313" key="1">
    <source>
        <dbReference type="EMBL" id="KAL0119829.1"/>
    </source>
</evidence>
<accession>A0AAW2FV07</accession>
<gene>
    <name evidence="1" type="ORF">PUN28_007928</name>
</gene>
<organism evidence="1 2">
    <name type="scientific">Cardiocondyla obscurior</name>
    <dbReference type="NCBI Taxonomy" id="286306"/>
    <lineage>
        <taxon>Eukaryota</taxon>
        <taxon>Metazoa</taxon>
        <taxon>Ecdysozoa</taxon>
        <taxon>Arthropoda</taxon>
        <taxon>Hexapoda</taxon>
        <taxon>Insecta</taxon>
        <taxon>Pterygota</taxon>
        <taxon>Neoptera</taxon>
        <taxon>Endopterygota</taxon>
        <taxon>Hymenoptera</taxon>
        <taxon>Apocrita</taxon>
        <taxon>Aculeata</taxon>
        <taxon>Formicoidea</taxon>
        <taxon>Formicidae</taxon>
        <taxon>Myrmicinae</taxon>
        <taxon>Cardiocondyla</taxon>
    </lineage>
</organism>
<comment type="caution">
    <text evidence="1">The sequence shown here is derived from an EMBL/GenBank/DDBJ whole genome shotgun (WGS) entry which is preliminary data.</text>
</comment>
<name>A0AAW2FV07_9HYME</name>
<protein>
    <submittedName>
        <fullName evidence="1">Uncharacterized protein</fullName>
    </submittedName>
</protein>
<dbReference type="Proteomes" id="UP001430953">
    <property type="component" value="Unassembled WGS sequence"/>
</dbReference>
<keyword evidence="2" id="KW-1185">Reference proteome</keyword>